<gene>
    <name evidence="2" type="ORF">N6H18_03520</name>
</gene>
<feature type="domain" description="Cyclic nucleotide-binding" evidence="1">
    <location>
        <begin position="31"/>
        <end position="117"/>
    </location>
</feature>
<dbReference type="Proteomes" id="UP001065174">
    <property type="component" value="Chromosome"/>
</dbReference>
<evidence type="ECO:0000259" key="1">
    <source>
        <dbReference type="Pfam" id="PF00027"/>
    </source>
</evidence>
<dbReference type="RefSeq" id="WP_262310456.1">
    <property type="nucleotide sequence ID" value="NZ_CP106679.1"/>
</dbReference>
<organism evidence="2 3">
    <name type="scientific">Reichenbachiella agarivorans</name>
    <dbReference type="NCBI Taxonomy" id="2979464"/>
    <lineage>
        <taxon>Bacteria</taxon>
        <taxon>Pseudomonadati</taxon>
        <taxon>Bacteroidota</taxon>
        <taxon>Cytophagia</taxon>
        <taxon>Cytophagales</taxon>
        <taxon>Reichenbachiellaceae</taxon>
        <taxon>Reichenbachiella</taxon>
    </lineage>
</organism>
<keyword evidence="3" id="KW-1185">Reference proteome</keyword>
<dbReference type="InterPro" id="IPR014710">
    <property type="entry name" value="RmlC-like_jellyroll"/>
</dbReference>
<dbReference type="EMBL" id="CP106679">
    <property type="protein sequence ID" value="UXP33025.1"/>
    <property type="molecule type" value="Genomic_DNA"/>
</dbReference>
<proteinExistence type="predicted"/>
<dbReference type="Pfam" id="PF00027">
    <property type="entry name" value="cNMP_binding"/>
    <property type="match status" value="1"/>
</dbReference>
<dbReference type="InterPro" id="IPR018490">
    <property type="entry name" value="cNMP-bd_dom_sf"/>
</dbReference>
<sequence length="190" mass="22695">MEQIRQYFERTIQQKISEKEWMLFSSKLSFEEFPKRHIILRAGQTENHLSFVETGIVRYFIPKLENNLTFTFVFDNNFMSAYDSFITRTPSPYQIETLTKATLWRITFDDLQTIYEETEVGNLIGRKASEDLYLKKSKRELSLLNETAEQRYQNLFLEQPHLIQYIPLKYIASYIGVTPQALSRIRRRIT</sequence>
<dbReference type="CDD" id="cd00038">
    <property type="entry name" value="CAP_ED"/>
    <property type="match status" value="1"/>
</dbReference>
<dbReference type="SUPFAM" id="SSF51206">
    <property type="entry name" value="cAMP-binding domain-like"/>
    <property type="match status" value="1"/>
</dbReference>
<dbReference type="InterPro" id="IPR000595">
    <property type="entry name" value="cNMP-bd_dom"/>
</dbReference>
<dbReference type="Gene3D" id="2.60.120.10">
    <property type="entry name" value="Jelly Rolls"/>
    <property type="match status" value="1"/>
</dbReference>
<reference evidence="2" key="1">
    <citation type="submission" date="2022-09" db="EMBL/GenBank/DDBJ databases">
        <title>Comparative genomics and taxonomic characterization of three novel marine species of genus Reichenbachiella exhibiting antioxidant and polysaccharide degradation activities.</title>
        <authorList>
            <person name="Muhammad N."/>
            <person name="Lee Y.-J."/>
            <person name="Ko J."/>
            <person name="Kim S.-G."/>
        </authorList>
    </citation>
    <scope>NUCLEOTIDE SEQUENCE</scope>
    <source>
        <strain evidence="2">BKB1-1</strain>
    </source>
</reference>
<protein>
    <submittedName>
        <fullName evidence="2">Crp/Fnr family transcriptional regulator</fullName>
    </submittedName>
</protein>
<name>A0ABY6CSQ6_9BACT</name>
<evidence type="ECO:0000313" key="3">
    <source>
        <dbReference type="Proteomes" id="UP001065174"/>
    </source>
</evidence>
<evidence type="ECO:0000313" key="2">
    <source>
        <dbReference type="EMBL" id="UXP33025.1"/>
    </source>
</evidence>
<accession>A0ABY6CSQ6</accession>